<keyword evidence="2" id="KW-0238">DNA-binding</keyword>
<dbReference type="PANTHER" id="PTHR42756">
    <property type="entry name" value="TRANSCRIPTIONAL REGULATOR, MARR"/>
    <property type="match status" value="1"/>
</dbReference>
<dbReference type="GO" id="GO:0003700">
    <property type="term" value="F:DNA-binding transcription factor activity"/>
    <property type="evidence" value="ECO:0007669"/>
    <property type="project" value="InterPro"/>
</dbReference>
<evidence type="ECO:0000256" key="3">
    <source>
        <dbReference type="ARBA" id="ARBA00023163"/>
    </source>
</evidence>
<feature type="domain" description="HTH marR-type" evidence="4">
    <location>
        <begin position="1"/>
        <end position="135"/>
    </location>
</feature>
<evidence type="ECO:0000256" key="1">
    <source>
        <dbReference type="ARBA" id="ARBA00023015"/>
    </source>
</evidence>
<dbReference type="OrthoDB" id="1853358at2"/>
<name>A0A0V8GCP7_9BACL</name>
<comment type="caution">
    <text evidence="5">The sequence shown here is derived from an EMBL/GenBank/DDBJ whole genome shotgun (WGS) entry which is preliminary data.</text>
</comment>
<evidence type="ECO:0000313" key="6">
    <source>
        <dbReference type="Proteomes" id="UP000053797"/>
    </source>
</evidence>
<dbReference type="PANTHER" id="PTHR42756:SF1">
    <property type="entry name" value="TRANSCRIPTIONAL REPRESSOR OF EMRAB OPERON"/>
    <property type="match status" value="1"/>
</dbReference>
<dbReference type="SUPFAM" id="SSF46785">
    <property type="entry name" value="Winged helix' DNA-binding domain"/>
    <property type="match status" value="1"/>
</dbReference>
<evidence type="ECO:0000313" key="5">
    <source>
        <dbReference type="EMBL" id="KSU47919.1"/>
    </source>
</evidence>
<gene>
    <name evidence="5" type="ORF">AS033_14770</name>
</gene>
<dbReference type="RefSeq" id="WP_058265919.1">
    <property type="nucleotide sequence ID" value="NZ_FMYN01000006.1"/>
</dbReference>
<evidence type="ECO:0000259" key="4">
    <source>
        <dbReference type="PROSITE" id="PS50995"/>
    </source>
</evidence>
<protein>
    <submittedName>
        <fullName evidence="5">MarR family transcriptional regulator</fullName>
    </submittedName>
</protein>
<dbReference type="Gene3D" id="1.10.10.10">
    <property type="entry name" value="Winged helix-like DNA-binding domain superfamily/Winged helix DNA-binding domain"/>
    <property type="match status" value="1"/>
</dbReference>
<dbReference type="GO" id="GO:0003677">
    <property type="term" value="F:DNA binding"/>
    <property type="evidence" value="ECO:0007669"/>
    <property type="project" value="UniProtKB-KW"/>
</dbReference>
<dbReference type="InterPro" id="IPR000835">
    <property type="entry name" value="HTH_MarR-typ"/>
</dbReference>
<dbReference type="AlphaFoldDB" id="A0A0V8GCP7"/>
<dbReference type="PROSITE" id="PS50995">
    <property type="entry name" value="HTH_MARR_2"/>
    <property type="match status" value="1"/>
</dbReference>
<dbReference type="SMART" id="SM00347">
    <property type="entry name" value="HTH_MARR"/>
    <property type="match status" value="1"/>
</dbReference>
<dbReference type="Pfam" id="PF12802">
    <property type="entry name" value="MarR_2"/>
    <property type="match status" value="1"/>
</dbReference>
<keyword evidence="3" id="KW-0804">Transcription</keyword>
<keyword evidence="1" id="KW-0805">Transcription regulation</keyword>
<accession>A0A0V8GCP7</accession>
<reference evidence="5 6" key="1">
    <citation type="journal article" date="2015" name="Int. J. Syst. Evol. Microbiol.">
        <title>Exiguobacterium enclense sp. nov., isolated from sediment.</title>
        <authorList>
            <person name="Dastager S.G."/>
            <person name="Mawlankar R."/>
            <person name="Sonalkar V.V."/>
            <person name="Thorat M.N."/>
            <person name="Mual P."/>
            <person name="Verma A."/>
            <person name="Krishnamurthi S."/>
            <person name="Tang S.K."/>
            <person name="Li W.J."/>
        </authorList>
    </citation>
    <scope>NUCLEOTIDE SEQUENCE [LARGE SCALE GENOMIC DNA]</scope>
    <source>
        <strain evidence="5 6">NIO-1109</strain>
    </source>
</reference>
<sequence>MNETRELFQTFTRRFGLLNKNCCAVLDEEVSLVQSHLLYQVAKHPDSAMQEIADQLALDITTFSRQVQTLIKRDLLVKRPAINDRRIHLIRLSEKGLRVAQAIDEEMNTYLDSIFSSMTSFEKAHVLQAIDLLNTKMGESDVCCKPCL</sequence>
<dbReference type="EMBL" id="LNQL01000006">
    <property type="protein sequence ID" value="KSU47919.1"/>
    <property type="molecule type" value="Genomic_DNA"/>
</dbReference>
<proteinExistence type="predicted"/>
<dbReference type="InterPro" id="IPR036390">
    <property type="entry name" value="WH_DNA-bd_sf"/>
</dbReference>
<evidence type="ECO:0000256" key="2">
    <source>
        <dbReference type="ARBA" id="ARBA00023125"/>
    </source>
</evidence>
<dbReference type="Proteomes" id="UP000053797">
    <property type="component" value="Unassembled WGS sequence"/>
</dbReference>
<organism evidence="5 6">
    <name type="scientific">Exiguobacterium indicum</name>
    <dbReference type="NCBI Taxonomy" id="296995"/>
    <lineage>
        <taxon>Bacteria</taxon>
        <taxon>Bacillati</taxon>
        <taxon>Bacillota</taxon>
        <taxon>Bacilli</taxon>
        <taxon>Bacillales</taxon>
        <taxon>Bacillales Family XII. Incertae Sedis</taxon>
        <taxon>Exiguobacterium</taxon>
    </lineage>
</organism>
<dbReference type="InterPro" id="IPR036388">
    <property type="entry name" value="WH-like_DNA-bd_sf"/>
</dbReference>